<accession>X1BG71</accession>
<protein>
    <submittedName>
        <fullName evidence="1">Uncharacterized protein</fullName>
    </submittedName>
</protein>
<feature type="non-terminal residue" evidence="1">
    <location>
        <position position="236"/>
    </location>
</feature>
<organism evidence="1">
    <name type="scientific">marine sediment metagenome</name>
    <dbReference type="NCBI Taxonomy" id="412755"/>
    <lineage>
        <taxon>unclassified sequences</taxon>
        <taxon>metagenomes</taxon>
        <taxon>ecological metagenomes</taxon>
    </lineage>
</organism>
<reference evidence="1" key="1">
    <citation type="journal article" date="2014" name="Front. Microbiol.">
        <title>High frequency of phylogenetically diverse reductive dehalogenase-homologous genes in deep subseafloor sedimentary metagenomes.</title>
        <authorList>
            <person name="Kawai M."/>
            <person name="Futagami T."/>
            <person name="Toyoda A."/>
            <person name="Takaki Y."/>
            <person name="Nishi S."/>
            <person name="Hori S."/>
            <person name="Arai W."/>
            <person name="Tsubouchi T."/>
            <person name="Morono Y."/>
            <person name="Uchiyama I."/>
            <person name="Ito T."/>
            <person name="Fujiyama A."/>
            <person name="Inagaki F."/>
            <person name="Takami H."/>
        </authorList>
    </citation>
    <scope>NUCLEOTIDE SEQUENCE</scope>
    <source>
        <strain evidence="1">Expedition CK06-06</strain>
    </source>
</reference>
<dbReference type="AlphaFoldDB" id="X1BG71"/>
<evidence type="ECO:0000313" key="1">
    <source>
        <dbReference type="EMBL" id="GAG71026.1"/>
    </source>
</evidence>
<gene>
    <name evidence="1" type="ORF">S01H4_08641</name>
</gene>
<proteinExistence type="predicted"/>
<comment type="caution">
    <text evidence="1">The sequence shown here is derived from an EMBL/GenBank/DDBJ whole genome shotgun (WGS) entry which is preliminary data.</text>
</comment>
<sequence>MSDTLIYAMSTRGKLNLEQFNELFRRVYSPSFKQVEESVKVDVRRHTVRILDSLGYCEFDFDKRMVYMCKPSLMLLPFFGLPKAVLTGARSPFLVQKLKTAIKKHRDKVVLKHLIHSGVNEVIPITLYVEAIDIETVRKIAKDAQIACDTSCPAAWVMANFSSSLDNIRKSLNFESQVEPNWRRRVFSKDRLVFSGFEVGNMANYLAEYKDPVSQQLHHWLWHDKYAAPVDRDWGR</sequence>
<name>X1BG71_9ZZZZ</name>
<dbReference type="EMBL" id="BART01002995">
    <property type="protein sequence ID" value="GAG71026.1"/>
    <property type="molecule type" value="Genomic_DNA"/>
</dbReference>